<feature type="transmembrane region" description="Helical" evidence="2">
    <location>
        <begin position="227"/>
        <end position="251"/>
    </location>
</feature>
<accession>A0ABD4ABS0</accession>
<comment type="caution">
    <text evidence="3">The sequence shown here is derived from an EMBL/GenBank/DDBJ whole genome shotgun (WGS) entry which is preliminary data.</text>
</comment>
<evidence type="ECO:0008006" key="5">
    <source>
        <dbReference type="Google" id="ProtNLM"/>
    </source>
</evidence>
<name>A0ABD4ABS0_9BIFI</name>
<evidence type="ECO:0000256" key="1">
    <source>
        <dbReference type="SAM" id="MobiDB-lite"/>
    </source>
</evidence>
<organism evidence="3 4">
    <name type="scientific">Bifidobacterium coryneforme</name>
    <dbReference type="NCBI Taxonomy" id="1687"/>
    <lineage>
        <taxon>Bacteria</taxon>
        <taxon>Bacillati</taxon>
        <taxon>Actinomycetota</taxon>
        <taxon>Actinomycetes</taxon>
        <taxon>Bifidobacteriales</taxon>
        <taxon>Bifidobacteriaceae</taxon>
        <taxon>Bifidobacterium</taxon>
    </lineage>
</organism>
<feature type="compositionally biased region" description="Low complexity" evidence="1">
    <location>
        <begin position="19"/>
        <end position="35"/>
    </location>
</feature>
<dbReference type="EMBL" id="JXBX01000010">
    <property type="protein sequence ID" value="KJY52736.1"/>
    <property type="molecule type" value="Genomic_DNA"/>
</dbReference>
<keyword evidence="2" id="KW-0812">Transmembrane</keyword>
<dbReference type="RefSeq" id="WP_197068998.1">
    <property type="nucleotide sequence ID" value="NZ_KQ033865.1"/>
</dbReference>
<feature type="compositionally biased region" description="Basic and acidic residues" evidence="1">
    <location>
        <begin position="36"/>
        <end position="45"/>
    </location>
</feature>
<feature type="region of interest" description="Disordered" evidence="1">
    <location>
        <begin position="1"/>
        <end position="56"/>
    </location>
</feature>
<keyword evidence="2" id="KW-1133">Transmembrane helix</keyword>
<gene>
    <name evidence="3" type="ORF">JF68_11870</name>
</gene>
<sequence>MTEHNRRDVETTSGKADRSSVSSASSAPSTTISTAEQRRQAHLDGPESSNPASAHPEATIAESEYSLADIERKKARPIRWVIFALAILLAIILPYGYGRSLAINHTQGVLHYASVMDPRGIALIAWMVTVLAFMGIGMSIIESQSWFWRVVFVLGLAAEQLIAGLCLLKMNFWYGTFVIYQHQAVLANAANLGIIAAGLGVAVFAILFVAILVCVKKDSPWNALTHSWSALSMFFIIELVAIAVVLFGGIITAV</sequence>
<evidence type="ECO:0000256" key="2">
    <source>
        <dbReference type="SAM" id="Phobius"/>
    </source>
</evidence>
<feature type="transmembrane region" description="Helical" evidence="2">
    <location>
        <begin position="80"/>
        <end position="98"/>
    </location>
</feature>
<reference evidence="3 4" key="1">
    <citation type="submission" date="2014-12" db="EMBL/GenBank/DDBJ databases">
        <title>Comparative genomics of the lactic acid bacteria isolated from the honey bee gut.</title>
        <authorList>
            <person name="Ellegaard K.M."/>
            <person name="Tamarit D."/>
            <person name="Javelind E."/>
            <person name="Olofsson T."/>
            <person name="Andersson S.G."/>
            <person name="Vasquez A."/>
        </authorList>
    </citation>
    <scope>NUCLEOTIDE SEQUENCE [LARGE SCALE GENOMIC DNA]</scope>
    <source>
        <strain evidence="3 4">Bma6</strain>
    </source>
</reference>
<evidence type="ECO:0000313" key="4">
    <source>
        <dbReference type="Proteomes" id="UP000033652"/>
    </source>
</evidence>
<keyword evidence="2" id="KW-0472">Membrane</keyword>
<evidence type="ECO:0000313" key="3">
    <source>
        <dbReference type="EMBL" id="KJY52736.1"/>
    </source>
</evidence>
<protein>
    <recommendedName>
        <fullName evidence="5">Teichoic acid transporter</fullName>
    </recommendedName>
</protein>
<feature type="transmembrane region" description="Helical" evidence="2">
    <location>
        <begin position="150"/>
        <end position="174"/>
    </location>
</feature>
<feature type="transmembrane region" description="Helical" evidence="2">
    <location>
        <begin position="118"/>
        <end position="138"/>
    </location>
</feature>
<feature type="transmembrane region" description="Helical" evidence="2">
    <location>
        <begin position="194"/>
        <end position="215"/>
    </location>
</feature>
<dbReference type="Proteomes" id="UP000033652">
    <property type="component" value="Unassembled WGS sequence"/>
</dbReference>
<feature type="compositionally biased region" description="Basic and acidic residues" evidence="1">
    <location>
        <begin position="1"/>
        <end position="18"/>
    </location>
</feature>
<dbReference type="AlphaFoldDB" id="A0ABD4ABS0"/>
<proteinExistence type="predicted"/>